<dbReference type="InterPro" id="IPR059092">
    <property type="entry name" value="UPF0323_dom"/>
</dbReference>
<feature type="compositionally biased region" description="Low complexity" evidence="1">
    <location>
        <begin position="174"/>
        <end position="205"/>
    </location>
</feature>
<evidence type="ECO:0000256" key="1">
    <source>
        <dbReference type="SAM" id="MobiDB-lite"/>
    </source>
</evidence>
<dbReference type="NCBIfam" id="NF003146">
    <property type="entry name" value="PRK04081.1"/>
    <property type="match status" value="1"/>
</dbReference>
<comment type="caution">
    <text evidence="3">The sequence shown here is derived from an EMBL/GenBank/DDBJ whole genome shotgun (WGS) entry which is preliminary data.</text>
</comment>
<accession>A0A2P8R0V6</accession>
<evidence type="ECO:0000313" key="3">
    <source>
        <dbReference type="EMBL" id="PSM52133.1"/>
    </source>
</evidence>
<organism evidence="3 4">
    <name type="scientific">Campylobacter blaseri</name>
    <dbReference type="NCBI Taxonomy" id="2042961"/>
    <lineage>
        <taxon>Bacteria</taxon>
        <taxon>Pseudomonadati</taxon>
        <taxon>Campylobacterota</taxon>
        <taxon>Epsilonproteobacteria</taxon>
        <taxon>Campylobacterales</taxon>
        <taxon>Campylobacteraceae</taxon>
        <taxon>Campylobacter</taxon>
    </lineage>
</organism>
<dbReference type="Pfam" id="PF26303">
    <property type="entry name" value="UPF0323"/>
    <property type="match status" value="1"/>
</dbReference>
<dbReference type="AlphaFoldDB" id="A0A2P8R0V6"/>
<proteinExistence type="predicted"/>
<dbReference type="PROSITE" id="PS51257">
    <property type="entry name" value="PROKAR_LIPOPROTEIN"/>
    <property type="match status" value="1"/>
</dbReference>
<sequence length="205" mass="21435">MRLKRIKKISKRTLASGFGLILAGGLIGGCTSESKEQSRLEQNQAAGAFVVIEETAPGKYKVSEEFPSNETRIVLKQLDGTEKVLTKEEMDTLIAQENAKIDAGTSNLTNNNAQLSSGGMSLGEVILASAAGAIIGSWIGGKLFNSPAYQNQRQSAYKSPSAYSKSVNSFNKAKSTGSTSKTKSGKSGFFSGGSKSSGSKSSFGG</sequence>
<dbReference type="Proteomes" id="UP000240535">
    <property type="component" value="Unassembled WGS sequence"/>
</dbReference>
<feature type="region of interest" description="Disordered" evidence="1">
    <location>
        <begin position="168"/>
        <end position="205"/>
    </location>
</feature>
<name>A0A2P8R0V6_9BACT</name>
<evidence type="ECO:0000313" key="4">
    <source>
        <dbReference type="Proteomes" id="UP000240535"/>
    </source>
</evidence>
<keyword evidence="4" id="KW-1185">Reference proteome</keyword>
<feature type="domain" description="UPF0323" evidence="2">
    <location>
        <begin position="48"/>
        <end position="173"/>
    </location>
</feature>
<dbReference type="EMBL" id="PDHH01000003">
    <property type="protein sequence ID" value="PSM52133.1"/>
    <property type="molecule type" value="Genomic_DNA"/>
</dbReference>
<gene>
    <name evidence="3" type="ORF">CQ405_03490</name>
</gene>
<dbReference type="OrthoDB" id="5339730at2"/>
<reference evidence="4" key="1">
    <citation type="submission" date="2017-10" db="EMBL/GenBank/DDBJ databases">
        <title>Campylobacter species from seals.</title>
        <authorList>
            <person name="Gilbert M.J."/>
            <person name="Zomer A.L."/>
            <person name="Timmerman A.J."/>
            <person name="Duim B."/>
            <person name="Wagenaar J.A."/>
        </authorList>
    </citation>
    <scope>NUCLEOTIDE SEQUENCE [LARGE SCALE GENOMIC DNA]</scope>
    <source>
        <strain evidence="4">17S00004-5</strain>
    </source>
</reference>
<evidence type="ECO:0000259" key="2">
    <source>
        <dbReference type="Pfam" id="PF26303"/>
    </source>
</evidence>
<protein>
    <recommendedName>
        <fullName evidence="2">UPF0323 domain-containing protein</fullName>
    </recommendedName>
</protein>